<dbReference type="GO" id="GO:0003690">
    <property type="term" value="F:double-stranded DNA binding"/>
    <property type="evidence" value="ECO:0007669"/>
    <property type="project" value="TreeGrafter"/>
</dbReference>
<proteinExistence type="predicted"/>
<evidence type="ECO:0000256" key="3">
    <source>
        <dbReference type="ARBA" id="ARBA00022763"/>
    </source>
</evidence>
<evidence type="ECO:0000256" key="1">
    <source>
        <dbReference type="ARBA" id="ARBA00004123"/>
    </source>
</evidence>
<dbReference type="Proteomes" id="UP001168990">
    <property type="component" value="Unassembled WGS sequence"/>
</dbReference>
<dbReference type="InterPro" id="IPR005161">
    <property type="entry name" value="Ku_N"/>
</dbReference>
<dbReference type="InterPro" id="IPR036465">
    <property type="entry name" value="vWFA_dom_sf"/>
</dbReference>
<dbReference type="GO" id="GO:0005524">
    <property type="term" value="F:ATP binding"/>
    <property type="evidence" value="ECO:0007669"/>
    <property type="project" value="UniProtKB-KW"/>
</dbReference>
<dbReference type="SUPFAM" id="SSF100939">
    <property type="entry name" value="SPOC domain-like"/>
    <property type="match status" value="1"/>
</dbReference>
<dbReference type="Gene3D" id="2.40.290.10">
    <property type="match status" value="1"/>
</dbReference>
<dbReference type="Pfam" id="PF02735">
    <property type="entry name" value="Ku"/>
    <property type="match status" value="1"/>
</dbReference>
<dbReference type="InterPro" id="IPR006164">
    <property type="entry name" value="DNA_bd_Ku70/Ku80"/>
</dbReference>
<keyword evidence="7" id="KW-0238">DNA-binding</keyword>
<keyword evidence="3" id="KW-0227">DNA damage</keyword>
<sequence length="558" mass="63692">MSRKDKETIVFVVNVGSLNESGSNKETVKNAKQLMKNIIEKKIFLEPKDEVGIILTGVDVGVNALQFDNIEDYHPIQVCNWNMVEKVLDITATDIFYTNWIAGLHAGVNLIQREAEDAKRRTIVVIMDCPDTEINQQAMKDIAATILEEEITLLWVGTSSMLELGREQRNNSEKMVQRLCRRVNGKHATFSEVLSNTQFYGGKQPKPSGWRCNLEISDIKIPTITYLFIAENKPLPAWKTVAKNPESENLNEVINVKVNKGLADYQKKEYDIDNIVRGYKYGRKFIPMADDFTASLKKLDTEKSLIVYGFLPKEKVKLRDRSGNETHMLLPSDGAEMHFFSLLKAMADLNVVAIVRRVYVNKCDPKMKILYPQIDDPDKPWCFLMVDHMFIENLGVVESRTYEEIYKQLKDDEWDAVDNFIDQMMLKDQPAEDEDKRTFEPGTIPNPDIQHTWNQLAHRSLNPLTEEDPPAYPPADYIMDLITPPKYLQNDSVDKSIDRLVQLFKLDEKPVVKTISAVADKSVSINEKSNDTGYSTQAPSQNNDPPSQMDVDLDALFD</sequence>
<dbReference type="Pfam" id="PF03731">
    <property type="entry name" value="Ku_N"/>
    <property type="match status" value="1"/>
</dbReference>
<evidence type="ECO:0000256" key="9">
    <source>
        <dbReference type="ARBA" id="ARBA00023204"/>
    </source>
</evidence>
<keyword evidence="10" id="KW-0539">Nucleus</keyword>
<dbReference type="InterPro" id="IPR016194">
    <property type="entry name" value="SPOC-like_C_dom_sf"/>
</dbReference>
<dbReference type="AlphaFoldDB" id="A0AA39KXC3"/>
<dbReference type="GO" id="GO:0006310">
    <property type="term" value="P:DNA recombination"/>
    <property type="evidence" value="ECO:0007669"/>
    <property type="project" value="UniProtKB-KW"/>
</dbReference>
<reference evidence="13" key="2">
    <citation type="submission" date="2023-03" db="EMBL/GenBank/DDBJ databases">
        <authorList>
            <person name="Inwood S.N."/>
            <person name="Skelly J.G."/>
            <person name="Guhlin J."/>
            <person name="Harrop T.W.R."/>
            <person name="Goldson S.G."/>
            <person name="Dearden P.K."/>
        </authorList>
    </citation>
    <scope>NUCLEOTIDE SEQUENCE</scope>
    <source>
        <strain evidence="13">Irish</strain>
        <tissue evidence="13">Whole body</tissue>
    </source>
</reference>
<dbReference type="GO" id="GO:0006303">
    <property type="term" value="P:double-strand break repair via nonhomologous end joining"/>
    <property type="evidence" value="ECO:0007669"/>
    <property type="project" value="InterPro"/>
</dbReference>
<evidence type="ECO:0000256" key="5">
    <source>
        <dbReference type="ARBA" id="ARBA00022806"/>
    </source>
</evidence>
<dbReference type="GO" id="GO:0043564">
    <property type="term" value="C:Ku70:Ku80 complex"/>
    <property type="evidence" value="ECO:0007669"/>
    <property type="project" value="TreeGrafter"/>
</dbReference>
<dbReference type="Gene3D" id="1.10.1600.10">
    <property type="match status" value="1"/>
</dbReference>
<feature type="domain" description="Ku" evidence="12">
    <location>
        <begin position="267"/>
        <end position="405"/>
    </location>
</feature>
<dbReference type="GO" id="GO:0004386">
    <property type="term" value="F:helicase activity"/>
    <property type="evidence" value="ECO:0007669"/>
    <property type="project" value="UniProtKB-KW"/>
</dbReference>
<keyword evidence="9" id="KW-0234">DNA repair</keyword>
<reference evidence="13" key="1">
    <citation type="journal article" date="2023" name="bioRxiv">
        <title>Scaffold-level genome assemblies of two parasitoid biocontrol wasps reveal the parthenogenesis mechanism and an associated novel virus.</title>
        <authorList>
            <person name="Inwood S."/>
            <person name="Skelly J."/>
            <person name="Guhlin J."/>
            <person name="Harrop T."/>
            <person name="Goldson S."/>
            <person name="Dearden P."/>
        </authorList>
    </citation>
    <scope>NUCLEOTIDE SEQUENCE</scope>
    <source>
        <strain evidence="13">Irish</strain>
        <tissue evidence="13">Whole body</tissue>
    </source>
</reference>
<dbReference type="CDD" id="cd00198">
    <property type="entry name" value="vWFA"/>
    <property type="match status" value="1"/>
</dbReference>
<keyword evidence="8" id="KW-0233">DNA recombination</keyword>
<keyword evidence="6" id="KW-0067">ATP-binding</keyword>
<evidence type="ECO:0000313" key="14">
    <source>
        <dbReference type="Proteomes" id="UP001168990"/>
    </source>
</evidence>
<feature type="compositionally biased region" description="Polar residues" evidence="11">
    <location>
        <begin position="527"/>
        <end position="546"/>
    </location>
</feature>
<evidence type="ECO:0000256" key="11">
    <source>
        <dbReference type="SAM" id="MobiDB-lite"/>
    </source>
</evidence>
<keyword evidence="5" id="KW-0347">Helicase</keyword>
<dbReference type="PANTHER" id="PTHR12604">
    <property type="entry name" value="KU AUTOANTIGEN DNA HELICASE"/>
    <property type="match status" value="1"/>
</dbReference>
<dbReference type="SUPFAM" id="SSF53300">
    <property type="entry name" value="vWA-like"/>
    <property type="match status" value="1"/>
</dbReference>
<evidence type="ECO:0000256" key="2">
    <source>
        <dbReference type="ARBA" id="ARBA00022741"/>
    </source>
</evidence>
<keyword evidence="4" id="KW-0378">Hydrolase</keyword>
<organism evidence="13 14">
    <name type="scientific">Microctonus aethiopoides</name>
    <dbReference type="NCBI Taxonomy" id="144406"/>
    <lineage>
        <taxon>Eukaryota</taxon>
        <taxon>Metazoa</taxon>
        <taxon>Ecdysozoa</taxon>
        <taxon>Arthropoda</taxon>
        <taxon>Hexapoda</taxon>
        <taxon>Insecta</taxon>
        <taxon>Pterygota</taxon>
        <taxon>Neoptera</taxon>
        <taxon>Endopterygota</taxon>
        <taxon>Hymenoptera</taxon>
        <taxon>Apocrita</taxon>
        <taxon>Ichneumonoidea</taxon>
        <taxon>Braconidae</taxon>
        <taxon>Euphorinae</taxon>
        <taxon>Microctonus</taxon>
    </lineage>
</organism>
<evidence type="ECO:0000256" key="6">
    <source>
        <dbReference type="ARBA" id="ARBA00022840"/>
    </source>
</evidence>
<dbReference type="EMBL" id="JAQQBS010000001">
    <property type="protein sequence ID" value="KAK0177234.1"/>
    <property type="molecule type" value="Genomic_DNA"/>
</dbReference>
<protein>
    <recommendedName>
        <fullName evidence="12">Ku domain-containing protein</fullName>
    </recommendedName>
</protein>
<accession>A0AA39KXC3</accession>
<feature type="region of interest" description="Disordered" evidence="11">
    <location>
        <begin position="527"/>
        <end position="558"/>
    </location>
</feature>
<dbReference type="GO" id="GO:0016787">
    <property type="term" value="F:hydrolase activity"/>
    <property type="evidence" value="ECO:0007669"/>
    <property type="project" value="UniProtKB-KW"/>
</dbReference>
<gene>
    <name evidence="13" type="ORF">PV328_001310</name>
</gene>
<evidence type="ECO:0000256" key="7">
    <source>
        <dbReference type="ARBA" id="ARBA00023125"/>
    </source>
</evidence>
<evidence type="ECO:0000256" key="10">
    <source>
        <dbReference type="ARBA" id="ARBA00023242"/>
    </source>
</evidence>
<evidence type="ECO:0000256" key="8">
    <source>
        <dbReference type="ARBA" id="ARBA00023172"/>
    </source>
</evidence>
<dbReference type="GO" id="GO:0000723">
    <property type="term" value="P:telomere maintenance"/>
    <property type="evidence" value="ECO:0007669"/>
    <property type="project" value="TreeGrafter"/>
</dbReference>
<evidence type="ECO:0000256" key="4">
    <source>
        <dbReference type="ARBA" id="ARBA00022801"/>
    </source>
</evidence>
<evidence type="ECO:0000313" key="13">
    <source>
        <dbReference type="EMBL" id="KAK0177234.1"/>
    </source>
</evidence>
<dbReference type="GO" id="GO:0042162">
    <property type="term" value="F:telomeric DNA binding"/>
    <property type="evidence" value="ECO:0007669"/>
    <property type="project" value="TreeGrafter"/>
</dbReference>
<dbReference type="SMART" id="SM00559">
    <property type="entry name" value="Ku78"/>
    <property type="match status" value="1"/>
</dbReference>
<name>A0AA39KXC3_9HYME</name>
<keyword evidence="14" id="KW-1185">Reference proteome</keyword>
<evidence type="ECO:0000259" key="12">
    <source>
        <dbReference type="SMART" id="SM00559"/>
    </source>
</evidence>
<comment type="subcellular location">
    <subcellularLocation>
        <location evidence="1">Nucleus</location>
    </subcellularLocation>
</comment>
<keyword evidence="2" id="KW-0547">Nucleotide-binding</keyword>
<comment type="caution">
    <text evidence="13">The sequence shown here is derived from an EMBL/GenBank/DDBJ whole genome shotgun (WGS) entry which is preliminary data.</text>
</comment>
<dbReference type="PANTHER" id="PTHR12604:SF4">
    <property type="entry name" value="X-RAY REPAIR CROSS-COMPLEMENTING PROTEIN 5"/>
    <property type="match status" value="1"/>
</dbReference>
<dbReference type="Gene3D" id="3.40.50.410">
    <property type="entry name" value="von Willebrand factor, type A domain"/>
    <property type="match status" value="1"/>
</dbReference>